<evidence type="ECO:0000313" key="3">
    <source>
        <dbReference type="EMBL" id="KAF5553613.1"/>
    </source>
</evidence>
<dbReference type="Proteomes" id="UP000574317">
    <property type="component" value="Unassembled WGS sequence"/>
</dbReference>
<protein>
    <submittedName>
        <fullName evidence="3">Uncharacterized protein</fullName>
    </submittedName>
</protein>
<sequence length="161" mass="18542">MSVCATVLDTAVKVVTVVAYAFTSVQLGWKFWQWLDKKRKQKKEKDESNTMEMGLMPRGRFVDRVKRQAEEAWLAEFGPVLEAAKAAGRMEIQAEVRRLEEKLEVQQGLQQQWRLRVSNAEERETGLLGRIEGLERRVPPNLSRRLTTLEASLPTITHRHG</sequence>
<feature type="coiled-coil region" evidence="1">
    <location>
        <begin position="89"/>
        <end position="137"/>
    </location>
</feature>
<name>A0A8H5N6K7_9HYPO</name>
<keyword evidence="2" id="KW-0472">Membrane</keyword>
<gene>
    <name evidence="3" type="ORF">FNAPI_6690</name>
</gene>
<evidence type="ECO:0000313" key="4">
    <source>
        <dbReference type="Proteomes" id="UP000574317"/>
    </source>
</evidence>
<proteinExistence type="predicted"/>
<dbReference type="AlphaFoldDB" id="A0A8H5N6K7"/>
<organism evidence="3 4">
    <name type="scientific">Fusarium napiforme</name>
    <dbReference type="NCBI Taxonomy" id="42672"/>
    <lineage>
        <taxon>Eukaryota</taxon>
        <taxon>Fungi</taxon>
        <taxon>Dikarya</taxon>
        <taxon>Ascomycota</taxon>
        <taxon>Pezizomycotina</taxon>
        <taxon>Sordariomycetes</taxon>
        <taxon>Hypocreomycetidae</taxon>
        <taxon>Hypocreales</taxon>
        <taxon>Nectriaceae</taxon>
        <taxon>Fusarium</taxon>
        <taxon>Fusarium fujikuroi species complex</taxon>
    </lineage>
</organism>
<accession>A0A8H5N6K7</accession>
<evidence type="ECO:0000256" key="2">
    <source>
        <dbReference type="SAM" id="Phobius"/>
    </source>
</evidence>
<keyword evidence="2" id="KW-0812">Transmembrane</keyword>
<keyword evidence="2" id="KW-1133">Transmembrane helix</keyword>
<dbReference type="EMBL" id="JAAOAO010000247">
    <property type="protein sequence ID" value="KAF5553613.1"/>
    <property type="molecule type" value="Genomic_DNA"/>
</dbReference>
<comment type="caution">
    <text evidence="3">The sequence shown here is derived from an EMBL/GenBank/DDBJ whole genome shotgun (WGS) entry which is preliminary data.</text>
</comment>
<evidence type="ECO:0000256" key="1">
    <source>
        <dbReference type="SAM" id="Coils"/>
    </source>
</evidence>
<feature type="transmembrane region" description="Helical" evidence="2">
    <location>
        <begin position="12"/>
        <end position="32"/>
    </location>
</feature>
<keyword evidence="4" id="KW-1185">Reference proteome</keyword>
<reference evidence="3 4" key="1">
    <citation type="submission" date="2020-05" db="EMBL/GenBank/DDBJ databases">
        <title>Identification and distribution of gene clusters putatively required for synthesis of sphingolipid metabolism inhibitors in phylogenetically diverse species of the filamentous fungus Fusarium.</title>
        <authorList>
            <person name="Kim H.-S."/>
            <person name="Busman M."/>
            <person name="Brown D.W."/>
            <person name="Divon H."/>
            <person name="Uhlig S."/>
            <person name="Proctor R.H."/>
        </authorList>
    </citation>
    <scope>NUCLEOTIDE SEQUENCE [LARGE SCALE GENOMIC DNA]</scope>
    <source>
        <strain evidence="3 4">NRRL 25196</strain>
    </source>
</reference>
<keyword evidence="1" id="KW-0175">Coiled coil</keyword>